<dbReference type="AlphaFoldDB" id="A0A6V8LK19"/>
<sequence length="295" mass="30402">MSAPLSFARVPYAWLAVLGLLWGANFPLMKAALSALEPSQAVWLRLAFGAAALAPFLAPALAAVRRRPALLGHSCVMALSANVLTFHCFMQGTRLLDAGTAGVLSGCVPLLTALLAALALPRERLPRAALAGLCVSFLGLVCVLAPWNGAARGSLAGAGYMLAGACGYAVAFVYARRFLVRPGASALSLAALQMLLATLFYAPLARWEGMARVTDSWELLACVAVGLGAVGSGAAYVVYYGLIGAVGAVRASAVSYLPPVAALFMGWAFLGETPGLARLAGAALVLGGIWTLRRN</sequence>
<evidence type="ECO:0000259" key="6">
    <source>
        <dbReference type="Pfam" id="PF00892"/>
    </source>
</evidence>
<feature type="transmembrane region" description="Helical" evidence="5">
    <location>
        <begin position="128"/>
        <end position="147"/>
    </location>
</feature>
<evidence type="ECO:0000256" key="1">
    <source>
        <dbReference type="ARBA" id="ARBA00004141"/>
    </source>
</evidence>
<dbReference type="InterPro" id="IPR000620">
    <property type="entry name" value="EamA_dom"/>
</dbReference>
<dbReference type="GO" id="GO:0016020">
    <property type="term" value="C:membrane"/>
    <property type="evidence" value="ECO:0007669"/>
    <property type="project" value="UniProtKB-SubCell"/>
</dbReference>
<feature type="transmembrane region" description="Helical" evidence="5">
    <location>
        <begin position="276"/>
        <end position="292"/>
    </location>
</feature>
<dbReference type="Proteomes" id="UP000494245">
    <property type="component" value="Unassembled WGS sequence"/>
</dbReference>
<keyword evidence="4 5" id="KW-0472">Membrane</keyword>
<organism evidence="7 8">
    <name type="scientific">Fundidesulfovibrio magnetotacticus</name>
    <dbReference type="NCBI Taxonomy" id="2730080"/>
    <lineage>
        <taxon>Bacteria</taxon>
        <taxon>Pseudomonadati</taxon>
        <taxon>Thermodesulfobacteriota</taxon>
        <taxon>Desulfovibrionia</taxon>
        <taxon>Desulfovibrionales</taxon>
        <taxon>Desulfovibrionaceae</taxon>
        <taxon>Fundidesulfovibrio</taxon>
    </lineage>
</organism>
<dbReference type="SUPFAM" id="SSF103481">
    <property type="entry name" value="Multidrug resistance efflux transporter EmrE"/>
    <property type="match status" value="2"/>
</dbReference>
<feature type="domain" description="EamA" evidence="6">
    <location>
        <begin position="157"/>
        <end position="291"/>
    </location>
</feature>
<dbReference type="RefSeq" id="WP_173081748.1">
    <property type="nucleotide sequence ID" value="NZ_BLTE01000003.1"/>
</dbReference>
<feature type="transmembrane region" description="Helical" evidence="5">
    <location>
        <begin position="42"/>
        <end position="63"/>
    </location>
</feature>
<dbReference type="PANTHER" id="PTHR32322">
    <property type="entry name" value="INNER MEMBRANE TRANSPORTER"/>
    <property type="match status" value="1"/>
</dbReference>
<keyword evidence="2 5" id="KW-0812">Transmembrane</keyword>
<name>A0A6V8LK19_9BACT</name>
<feature type="transmembrane region" description="Helical" evidence="5">
    <location>
        <begin position="186"/>
        <end position="205"/>
    </location>
</feature>
<dbReference type="InterPro" id="IPR037185">
    <property type="entry name" value="EmrE-like"/>
</dbReference>
<comment type="caution">
    <text evidence="7">The sequence shown here is derived from an EMBL/GenBank/DDBJ whole genome shotgun (WGS) entry which is preliminary data.</text>
</comment>
<proteinExistence type="predicted"/>
<evidence type="ECO:0000256" key="3">
    <source>
        <dbReference type="ARBA" id="ARBA00022989"/>
    </source>
</evidence>
<evidence type="ECO:0000256" key="2">
    <source>
        <dbReference type="ARBA" id="ARBA00022692"/>
    </source>
</evidence>
<feature type="transmembrane region" description="Helical" evidence="5">
    <location>
        <begin position="153"/>
        <end position="174"/>
    </location>
</feature>
<protein>
    <submittedName>
        <fullName evidence="7">Putative cystine transporter YijE</fullName>
    </submittedName>
</protein>
<evidence type="ECO:0000313" key="8">
    <source>
        <dbReference type="Proteomes" id="UP000494245"/>
    </source>
</evidence>
<feature type="transmembrane region" description="Helical" evidence="5">
    <location>
        <begin position="70"/>
        <end position="92"/>
    </location>
</feature>
<feature type="transmembrane region" description="Helical" evidence="5">
    <location>
        <begin position="12"/>
        <end position="36"/>
    </location>
</feature>
<feature type="transmembrane region" description="Helical" evidence="5">
    <location>
        <begin position="217"/>
        <end position="239"/>
    </location>
</feature>
<reference evidence="7 8" key="1">
    <citation type="submission" date="2020-04" db="EMBL/GenBank/DDBJ databases">
        <authorList>
            <consortium name="Desulfovibrio sp. FSS-1 genome sequencing consortium"/>
            <person name="Shimoshige H."/>
            <person name="Kobayashi H."/>
            <person name="Maekawa T."/>
        </authorList>
    </citation>
    <scope>NUCLEOTIDE SEQUENCE [LARGE SCALE GENOMIC DNA]</scope>
    <source>
        <strain evidence="7 8">SIID29052-01</strain>
    </source>
</reference>
<dbReference type="InterPro" id="IPR050638">
    <property type="entry name" value="AA-Vitamin_Transporters"/>
</dbReference>
<reference evidence="7 8" key="2">
    <citation type="submission" date="2020-05" db="EMBL/GenBank/DDBJ databases">
        <title>Draft genome sequence of Desulfovibrio sp. strainFSS-1.</title>
        <authorList>
            <person name="Shimoshige H."/>
            <person name="Kobayashi H."/>
            <person name="Maekawa T."/>
        </authorList>
    </citation>
    <scope>NUCLEOTIDE SEQUENCE [LARGE SCALE GENOMIC DNA]</scope>
    <source>
        <strain evidence="7 8">SIID29052-01</strain>
    </source>
</reference>
<dbReference type="Pfam" id="PF00892">
    <property type="entry name" value="EamA"/>
    <property type="match status" value="2"/>
</dbReference>
<gene>
    <name evidence="7" type="primary">yijE_1</name>
    <name evidence="7" type="ORF">NNJEOMEG_00901</name>
</gene>
<keyword evidence="8" id="KW-1185">Reference proteome</keyword>
<feature type="domain" description="EamA" evidence="6">
    <location>
        <begin position="13"/>
        <end position="144"/>
    </location>
</feature>
<dbReference type="EMBL" id="BLTE01000003">
    <property type="protein sequence ID" value="GFK93072.1"/>
    <property type="molecule type" value="Genomic_DNA"/>
</dbReference>
<comment type="subcellular location">
    <subcellularLocation>
        <location evidence="1">Membrane</location>
        <topology evidence="1">Multi-pass membrane protein</topology>
    </subcellularLocation>
</comment>
<evidence type="ECO:0000256" key="4">
    <source>
        <dbReference type="ARBA" id="ARBA00023136"/>
    </source>
</evidence>
<feature type="transmembrane region" description="Helical" evidence="5">
    <location>
        <begin position="98"/>
        <end position="121"/>
    </location>
</feature>
<feature type="transmembrane region" description="Helical" evidence="5">
    <location>
        <begin position="251"/>
        <end position="270"/>
    </location>
</feature>
<evidence type="ECO:0000256" key="5">
    <source>
        <dbReference type="SAM" id="Phobius"/>
    </source>
</evidence>
<accession>A0A6V8LK19</accession>
<keyword evidence="3 5" id="KW-1133">Transmembrane helix</keyword>
<evidence type="ECO:0000313" key="7">
    <source>
        <dbReference type="EMBL" id="GFK93072.1"/>
    </source>
</evidence>
<dbReference type="PANTHER" id="PTHR32322:SF9">
    <property type="entry name" value="AMINO-ACID METABOLITE EFFLUX PUMP-RELATED"/>
    <property type="match status" value="1"/>
</dbReference>